<evidence type="ECO:0000313" key="11">
    <source>
        <dbReference type="Proteomes" id="UP000683139"/>
    </source>
</evidence>
<accession>A0A920CXV5</accession>
<evidence type="ECO:0000256" key="7">
    <source>
        <dbReference type="ARBA" id="ARBA00024331"/>
    </source>
</evidence>
<comment type="caution">
    <text evidence="10">The sequence shown here is derived from an EMBL/GenBank/DDBJ whole genome shotgun (WGS) entry which is preliminary data.</text>
</comment>
<dbReference type="CDD" id="cd01516">
    <property type="entry name" value="FBPase_glpX"/>
    <property type="match status" value="1"/>
</dbReference>
<dbReference type="FunFam" id="3.40.190.90:FF:000001">
    <property type="entry name" value="Fructose-1,6-bisphosphatase"/>
    <property type="match status" value="1"/>
</dbReference>
<evidence type="ECO:0000256" key="8">
    <source>
        <dbReference type="PIRNR" id="PIRNR004532"/>
    </source>
</evidence>
<evidence type="ECO:0000256" key="2">
    <source>
        <dbReference type="ARBA" id="ARBA00008989"/>
    </source>
</evidence>
<dbReference type="EMBL" id="BOSE01000005">
    <property type="protein sequence ID" value="GIP17301.1"/>
    <property type="molecule type" value="Genomic_DNA"/>
</dbReference>
<name>A0A920CXV5_9BACL</name>
<feature type="binding site" evidence="9">
    <location>
        <position position="87"/>
    </location>
    <ligand>
        <name>Mn(2+)</name>
        <dbReference type="ChEBI" id="CHEBI:29035"/>
        <label>2</label>
    </ligand>
</feature>
<comment type="cofactor">
    <cofactor evidence="9">
        <name>Mn(2+)</name>
        <dbReference type="ChEBI" id="CHEBI:29035"/>
    </cofactor>
</comment>
<dbReference type="InterPro" id="IPR004464">
    <property type="entry name" value="FBPase_class-2/SBPase"/>
</dbReference>
<dbReference type="NCBIfam" id="TIGR00330">
    <property type="entry name" value="glpX"/>
    <property type="match status" value="1"/>
</dbReference>
<feature type="binding site" evidence="9">
    <location>
        <position position="215"/>
    </location>
    <ligand>
        <name>Mn(2+)</name>
        <dbReference type="ChEBI" id="CHEBI:29035"/>
        <label>2</label>
    </ligand>
</feature>
<comment type="pathway">
    <text evidence="7">Carbohydrate biosynthesis.</text>
</comment>
<evidence type="ECO:0000256" key="5">
    <source>
        <dbReference type="ARBA" id="ARBA00023211"/>
    </source>
</evidence>
<dbReference type="Pfam" id="PF03320">
    <property type="entry name" value="FBPase_glpX"/>
    <property type="match status" value="1"/>
</dbReference>
<gene>
    <name evidence="10" type="primary">fbp_2</name>
    <name evidence="10" type="ORF">J40TS1_29430</name>
</gene>
<proteinExistence type="inferred from homology"/>
<evidence type="ECO:0000256" key="4">
    <source>
        <dbReference type="ARBA" id="ARBA00022801"/>
    </source>
</evidence>
<keyword evidence="4" id="KW-0378">Hydrolase</keyword>
<evidence type="ECO:0000256" key="3">
    <source>
        <dbReference type="ARBA" id="ARBA00022723"/>
    </source>
</evidence>
<evidence type="ECO:0000313" key="10">
    <source>
        <dbReference type="EMBL" id="GIP17301.1"/>
    </source>
</evidence>
<dbReference type="GO" id="GO:0042132">
    <property type="term" value="F:fructose 1,6-bisphosphate 1-phosphatase activity"/>
    <property type="evidence" value="ECO:0007669"/>
    <property type="project" value="UniProtKB-EC"/>
</dbReference>
<dbReference type="SUPFAM" id="SSF56655">
    <property type="entry name" value="Carbohydrate phosphatase"/>
    <property type="match status" value="1"/>
</dbReference>
<comment type="catalytic activity">
    <reaction evidence="1">
        <text>beta-D-fructose 1,6-bisphosphate + H2O = beta-D-fructose 6-phosphate + phosphate</text>
        <dbReference type="Rhea" id="RHEA:11064"/>
        <dbReference type="ChEBI" id="CHEBI:15377"/>
        <dbReference type="ChEBI" id="CHEBI:32966"/>
        <dbReference type="ChEBI" id="CHEBI:43474"/>
        <dbReference type="ChEBI" id="CHEBI:57634"/>
        <dbReference type="EC" id="3.1.3.11"/>
    </reaction>
</comment>
<keyword evidence="5 9" id="KW-0464">Manganese</keyword>
<dbReference type="PANTHER" id="PTHR30447:SF0">
    <property type="entry name" value="FRUCTOSE-1,6-BISPHOSPHATASE 1 CLASS 2-RELATED"/>
    <property type="match status" value="1"/>
</dbReference>
<comment type="similarity">
    <text evidence="2 8">Belongs to the FBPase class 2 family.</text>
</comment>
<dbReference type="GO" id="GO:0030388">
    <property type="term" value="P:fructose 1,6-bisphosphate metabolic process"/>
    <property type="evidence" value="ECO:0007669"/>
    <property type="project" value="TreeGrafter"/>
</dbReference>
<dbReference type="GO" id="GO:0006094">
    <property type="term" value="P:gluconeogenesis"/>
    <property type="evidence" value="ECO:0007669"/>
    <property type="project" value="InterPro"/>
</dbReference>
<dbReference type="Gene3D" id="3.30.540.10">
    <property type="entry name" value="Fructose-1,6-Bisphosphatase, subunit A, domain 1"/>
    <property type="match status" value="1"/>
</dbReference>
<dbReference type="AlphaFoldDB" id="A0A920CXV5"/>
<dbReference type="GO" id="GO:0005829">
    <property type="term" value="C:cytosol"/>
    <property type="evidence" value="ECO:0007669"/>
    <property type="project" value="TreeGrafter"/>
</dbReference>
<organism evidence="10 11">
    <name type="scientific">Paenibacillus montaniterrae</name>
    <dbReference type="NCBI Taxonomy" id="429341"/>
    <lineage>
        <taxon>Bacteria</taxon>
        <taxon>Bacillati</taxon>
        <taxon>Bacillota</taxon>
        <taxon>Bacilli</taxon>
        <taxon>Bacillales</taxon>
        <taxon>Paenibacillaceae</taxon>
        <taxon>Paenibacillus</taxon>
    </lineage>
</organism>
<dbReference type="GO" id="GO:0006071">
    <property type="term" value="P:glycerol metabolic process"/>
    <property type="evidence" value="ECO:0007669"/>
    <property type="project" value="InterPro"/>
</dbReference>
<keyword evidence="11" id="KW-1185">Reference proteome</keyword>
<dbReference type="PIRSF" id="PIRSF004532">
    <property type="entry name" value="GlpX"/>
    <property type="match status" value="1"/>
</dbReference>
<dbReference type="Gene3D" id="3.40.190.90">
    <property type="match status" value="1"/>
</dbReference>
<dbReference type="GO" id="GO:0046872">
    <property type="term" value="F:metal ion binding"/>
    <property type="evidence" value="ECO:0007669"/>
    <property type="project" value="UniProtKB-KW"/>
</dbReference>
<keyword evidence="3 9" id="KW-0479">Metal-binding</keyword>
<feature type="binding site" evidence="9">
    <location>
        <position position="59"/>
    </location>
    <ligand>
        <name>Mn(2+)</name>
        <dbReference type="ChEBI" id="CHEBI:29035"/>
        <label>1</label>
    </ligand>
</feature>
<reference evidence="10" key="1">
    <citation type="submission" date="2021-03" db="EMBL/GenBank/DDBJ databases">
        <title>Antimicrobial resistance genes in bacteria isolated from Japanese honey, and their potential for conferring macrolide and lincosamide resistance in the American foulbrood pathogen Paenibacillus larvae.</title>
        <authorList>
            <person name="Okamoto M."/>
            <person name="Kumagai M."/>
            <person name="Kanamori H."/>
            <person name="Takamatsu D."/>
        </authorList>
    </citation>
    <scope>NUCLEOTIDE SEQUENCE</scope>
    <source>
        <strain evidence="10">J40TS1</strain>
    </source>
</reference>
<evidence type="ECO:0000256" key="6">
    <source>
        <dbReference type="ARBA" id="ARBA00023277"/>
    </source>
</evidence>
<evidence type="ECO:0000256" key="1">
    <source>
        <dbReference type="ARBA" id="ARBA00001273"/>
    </source>
</evidence>
<keyword evidence="6 8" id="KW-0119">Carbohydrate metabolism</keyword>
<protein>
    <recommendedName>
        <fullName evidence="8">Fructose-1,6-bisphosphatase</fullName>
    </recommendedName>
</protein>
<evidence type="ECO:0000256" key="9">
    <source>
        <dbReference type="PIRSR" id="PIRSR004532-1"/>
    </source>
</evidence>
<dbReference type="Proteomes" id="UP000683139">
    <property type="component" value="Unassembled WGS sequence"/>
</dbReference>
<feature type="binding site" evidence="9">
    <location>
        <position position="35"/>
    </location>
    <ligand>
        <name>Mn(2+)</name>
        <dbReference type="ChEBI" id="CHEBI:29035"/>
        <label>1</label>
    </ligand>
</feature>
<dbReference type="PANTHER" id="PTHR30447">
    <property type="entry name" value="FRUCTOSE-1,6-BISPHOSPHATASE CLASS 2"/>
    <property type="match status" value="1"/>
</dbReference>
<sequence>MKLERELALEIVRVTELAALASAPWMGLGEKNNADGAATEAMRDMFDTVCMKGTVVIGEGEMDEAPMLYIGEKVGSGLGPELDVAVDPLEGTELVAKGLNNAMSVVAVANKGNLLNAPDMYMEKLAVGPALAGKLSLLDPIDVTLRKASQILCKPINDITVMILDRERHQQMIQTVRALGVRIKFLAAGDVAGAIAPAFPETGIDMYIGSGGAPEGVLAAAALKCLGGELQGRLMPENSIQEQRCLDMGLADPRKLLTMEDMIGSGDVIFAATGVTPSDFLGGVRYLPNQRAETFSMVMRAQTKTVRFIHSIHDLTTKPYFQKQAI</sequence>
<feature type="binding site" evidence="9">
    <location>
        <position position="90"/>
    </location>
    <ligand>
        <name>Mn(2+)</name>
        <dbReference type="ChEBI" id="CHEBI:29035"/>
        <label>2</label>
    </ligand>
</feature>